<dbReference type="Gramene" id="NC5G0062680.1">
    <property type="protein sequence ID" value="NC5G0062680.1:cds"/>
    <property type="gene ID" value="NC5G0062680"/>
</dbReference>
<dbReference type="FunFam" id="2.40.70.10:FF:000031">
    <property type="entry name" value="Aspartyl protease AED1"/>
    <property type="match status" value="1"/>
</dbReference>
<keyword evidence="7" id="KW-0732">Signal</keyword>
<accession>A0A5K1DGV5</accession>
<dbReference type="GO" id="GO:0004190">
    <property type="term" value="F:aspartic-type endopeptidase activity"/>
    <property type="evidence" value="ECO:0007669"/>
    <property type="project" value="UniProtKB-KW"/>
</dbReference>
<dbReference type="Pfam" id="PF14541">
    <property type="entry name" value="TAXi_C"/>
    <property type="match status" value="1"/>
</dbReference>
<dbReference type="InterPro" id="IPR034161">
    <property type="entry name" value="Pepsin-like_plant"/>
</dbReference>
<keyword evidence="2" id="KW-0645">Protease</keyword>
<dbReference type="InterPro" id="IPR033121">
    <property type="entry name" value="PEPTIDASE_A1"/>
</dbReference>
<gene>
    <name evidence="9" type="ORF">NYM_LOCUS19283</name>
</gene>
<dbReference type="InterPro" id="IPR032861">
    <property type="entry name" value="TAXi_N"/>
</dbReference>
<dbReference type="InterPro" id="IPR001461">
    <property type="entry name" value="Aspartic_peptidase_A1"/>
</dbReference>
<keyword evidence="3" id="KW-0064">Aspartyl protease</keyword>
<dbReference type="AlphaFoldDB" id="A0A5K1DGV5"/>
<dbReference type="InterPro" id="IPR032799">
    <property type="entry name" value="TAXi_C"/>
</dbReference>
<evidence type="ECO:0000256" key="6">
    <source>
        <dbReference type="PIRSR" id="PIRSR601461-1"/>
    </source>
</evidence>
<dbReference type="OMA" id="KSIGPSY"/>
<feature type="active site" evidence="6">
    <location>
        <position position="124"/>
    </location>
</feature>
<dbReference type="EMBL" id="LR721783">
    <property type="protein sequence ID" value="VVW38511.1"/>
    <property type="molecule type" value="Genomic_DNA"/>
</dbReference>
<dbReference type="PROSITE" id="PS51767">
    <property type="entry name" value="PEPTIDASE_A1"/>
    <property type="match status" value="1"/>
</dbReference>
<feature type="active site" evidence="6">
    <location>
        <position position="335"/>
    </location>
</feature>
<dbReference type="CDD" id="cd05476">
    <property type="entry name" value="pepsin_A_like_plant"/>
    <property type="match status" value="1"/>
</dbReference>
<evidence type="ECO:0000256" key="1">
    <source>
        <dbReference type="ARBA" id="ARBA00007447"/>
    </source>
</evidence>
<feature type="signal peptide" evidence="7">
    <location>
        <begin position="1"/>
        <end position="26"/>
    </location>
</feature>
<comment type="similarity">
    <text evidence="1">Belongs to the peptidase A1 family.</text>
</comment>
<feature type="domain" description="Peptidase A1" evidence="8">
    <location>
        <begin position="106"/>
        <end position="447"/>
    </location>
</feature>
<organism evidence="9">
    <name type="scientific">Nymphaea colorata</name>
    <name type="common">pocket water lily</name>
    <dbReference type="NCBI Taxonomy" id="210225"/>
    <lineage>
        <taxon>Eukaryota</taxon>
        <taxon>Viridiplantae</taxon>
        <taxon>Streptophyta</taxon>
        <taxon>Embryophyta</taxon>
        <taxon>Tracheophyta</taxon>
        <taxon>Spermatophyta</taxon>
        <taxon>Magnoliopsida</taxon>
        <taxon>Nymphaeales</taxon>
        <taxon>Nymphaeaceae</taxon>
        <taxon>Nymphaea</taxon>
    </lineage>
</organism>
<name>A0A5K1DGV5_9MAGN</name>
<evidence type="ECO:0000313" key="9">
    <source>
        <dbReference type="EMBL" id="VVW38511.1"/>
    </source>
</evidence>
<keyword evidence="5" id="KW-0325">Glycoprotein</keyword>
<dbReference type="Gene3D" id="2.40.70.10">
    <property type="entry name" value="Acid Proteases"/>
    <property type="match status" value="2"/>
</dbReference>
<sequence length="454" mass="48109">MAAFYSSFINLLLVLLLLHFSPITSARISRAAFSTGPIGFSLELIHRDSPRSPLYDPSSTPAQRAEQAALRSISRSGHFASGLTATPASSINSVAQSPVRPGNGDYLVTLSLGTPLHSYWAILDTGSDLTWTQCRPCDSCTGRTLSMFNPLASSTYKNQGCASRGCTALPAGERHCNADAVCGFRHTYGDGSFAGGDLASETLWFDAGVKFSDVAFGCVHDERGSLALHQVAGIVGLGGGPLSLISQIGSSVSNKFAYCLVPRTAGKLKFGAAAVFPGSGALKQTPLSKQGEQGTYYVLYLDDISVGGKRLHIEPSRSVVPAGESMKGIGPVVIDSGSTLTTLTKDVYAAVEKEVANAVKYEFAPPPKGYELCYRADFADLRYFPAVTFHFEGADWTVPAWSSFVKAGEGVMCLAIVHTDGVNVFGNVAQQNVYVEYDLGKGMLSFAPTDCTKA</sequence>
<protein>
    <recommendedName>
        <fullName evidence="8">Peptidase A1 domain-containing protein</fullName>
    </recommendedName>
</protein>
<dbReference type="InterPro" id="IPR021109">
    <property type="entry name" value="Peptidase_aspartic_dom_sf"/>
</dbReference>
<dbReference type="PANTHER" id="PTHR47967:SF128">
    <property type="entry name" value="ASPARTIC PROTEINASE CDR1-LIKE"/>
    <property type="match status" value="1"/>
</dbReference>
<evidence type="ECO:0000256" key="3">
    <source>
        <dbReference type="ARBA" id="ARBA00022750"/>
    </source>
</evidence>
<dbReference type="PANTHER" id="PTHR47967">
    <property type="entry name" value="OS07G0603500 PROTEIN-RELATED"/>
    <property type="match status" value="1"/>
</dbReference>
<dbReference type="OrthoDB" id="2747330at2759"/>
<dbReference type="GO" id="GO:0005576">
    <property type="term" value="C:extracellular region"/>
    <property type="evidence" value="ECO:0007669"/>
    <property type="project" value="TreeGrafter"/>
</dbReference>
<feature type="chain" id="PRO_5023934550" description="Peptidase A1 domain-containing protein" evidence="7">
    <location>
        <begin position="27"/>
        <end position="454"/>
    </location>
</feature>
<evidence type="ECO:0000256" key="7">
    <source>
        <dbReference type="SAM" id="SignalP"/>
    </source>
</evidence>
<dbReference type="GO" id="GO:0006508">
    <property type="term" value="P:proteolysis"/>
    <property type="evidence" value="ECO:0007669"/>
    <property type="project" value="UniProtKB-KW"/>
</dbReference>
<evidence type="ECO:0000256" key="2">
    <source>
        <dbReference type="ARBA" id="ARBA00022670"/>
    </source>
</evidence>
<proteinExistence type="inferred from homology"/>
<dbReference type="PRINTS" id="PR00792">
    <property type="entry name" value="PEPSIN"/>
</dbReference>
<evidence type="ECO:0000256" key="5">
    <source>
        <dbReference type="ARBA" id="ARBA00023180"/>
    </source>
</evidence>
<evidence type="ECO:0000259" key="8">
    <source>
        <dbReference type="PROSITE" id="PS51767"/>
    </source>
</evidence>
<reference evidence="9" key="1">
    <citation type="submission" date="2019-09" db="EMBL/GenBank/DDBJ databases">
        <authorList>
            <person name="Zhang L."/>
        </authorList>
    </citation>
    <scope>NUCLEOTIDE SEQUENCE</scope>
</reference>
<keyword evidence="4" id="KW-0378">Hydrolase</keyword>
<dbReference type="Pfam" id="PF14543">
    <property type="entry name" value="TAXi_N"/>
    <property type="match status" value="1"/>
</dbReference>
<dbReference type="InterPro" id="IPR051708">
    <property type="entry name" value="Plant_Aspart_Prot_A1"/>
</dbReference>
<dbReference type="SUPFAM" id="SSF50630">
    <property type="entry name" value="Acid proteases"/>
    <property type="match status" value="1"/>
</dbReference>
<evidence type="ECO:0000256" key="4">
    <source>
        <dbReference type="ARBA" id="ARBA00022801"/>
    </source>
</evidence>